<keyword evidence="2" id="KW-1133">Transmembrane helix</keyword>
<proteinExistence type="predicted"/>
<feature type="transmembrane region" description="Helical" evidence="2">
    <location>
        <begin position="6"/>
        <end position="27"/>
    </location>
</feature>
<dbReference type="KEGG" id="cgob:115024975"/>
<dbReference type="RefSeq" id="XP_029312762.1">
    <property type="nucleotide sequence ID" value="XM_029456902.1"/>
</dbReference>
<evidence type="ECO:0000256" key="1">
    <source>
        <dbReference type="SAM" id="MobiDB-lite"/>
    </source>
</evidence>
<dbReference type="AlphaFoldDB" id="A0A6J2RTK7"/>
<protein>
    <submittedName>
        <fullName evidence="4">Extensin-like</fullName>
    </submittedName>
</protein>
<accession>A0A6J2RTK7</accession>
<evidence type="ECO:0000256" key="2">
    <source>
        <dbReference type="SAM" id="Phobius"/>
    </source>
</evidence>
<feature type="compositionally biased region" description="Pro residues" evidence="1">
    <location>
        <begin position="85"/>
        <end position="115"/>
    </location>
</feature>
<keyword evidence="3" id="KW-1185">Reference proteome</keyword>
<feature type="region of interest" description="Disordered" evidence="1">
    <location>
        <begin position="80"/>
        <end position="115"/>
    </location>
</feature>
<name>A0A6J2RTK7_COTGO</name>
<keyword evidence="2" id="KW-0812">Transmembrane</keyword>
<evidence type="ECO:0000313" key="4">
    <source>
        <dbReference type="RefSeq" id="XP_029312762.1"/>
    </source>
</evidence>
<evidence type="ECO:0000313" key="3">
    <source>
        <dbReference type="Proteomes" id="UP000504630"/>
    </source>
</evidence>
<sequence>MVIYYATIELPLMCAGIILWVFCCHFAKKRREAAGRPPRPSNSPSVYVIPIYDEEREENEEVMDEYEAYFQPPYREPPMYCSGNVPPPPPYRLEPPSYTDPPPSYTDPPPYSDQP</sequence>
<gene>
    <name evidence="4" type="primary">LOC115024975</name>
</gene>
<dbReference type="GeneID" id="115024975"/>
<dbReference type="Proteomes" id="UP000504630">
    <property type="component" value="Chromosome 19"/>
</dbReference>
<keyword evidence="2" id="KW-0472">Membrane</keyword>
<dbReference type="OrthoDB" id="8952011at2759"/>
<organism evidence="3 4">
    <name type="scientific">Cottoperca gobio</name>
    <name type="common">Frogmouth</name>
    <name type="synonym">Aphritis gobio</name>
    <dbReference type="NCBI Taxonomy" id="56716"/>
    <lineage>
        <taxon>Eukaryota</taxon>
        <taxon>Metazoa</taxon>
        <taxon>Chordata</taxon>
        <taxon>Craniata</taxon>
        <taxon>Vertebrata</taxon>
        <taxon>Euteleostomi</taxon>
        <taxon>Actinopterygii</taxon>
        <taxon>Neopterygii</taxon>
        <taxon>Teleostei</taxon>
        <taxon>Neoteleostei</taxon>
        <taxon>Acanthomorphata</taxon>
        <taxon>Eupercaria</taxon>
        <taxon>Perciformes</taxon>
        <taxon>Notothenioidei</taxon>
        <taxon>Bovichtidae</taxon>
        <taxon>Cottoperca</taxon>
    </lineage>
</organism>
<reference evidence="4" key="1">
    <citation type="submission" date="2025-08" db="UniProtKB">
        <authorList>
            <consortium name="RefSeq"/>
        </authorList>
    </citation>
    <scope>IDENTIFICATION</scope>
</reference>
<dbReference type="InParanoid" id="A0A6J2RTK7"/>